<dbReference type="SUPFAM" id="SSF51197">
    <property type="entry name" value="Clavaminate synthase-like"/>
    <property type="match status" value="1"/>
</dbReference>
<reference evidence="1 2" key="1">
    <citation type="submission" date="2020-07" db="EMBL/GenBank/DDBJ databases">
        <authorList>
            <person name="Feng H."/>
        </authorList>
    </citation>
    <scope>NUCLEOTIDE SEQUENCE [LARGE SCALE GENOMIC DNA]</scope>
    <source>
        <strain evidence="2">s-11</strain>
    </source>
</reference>
<dbReference type="PANTHER" id="PTHR31630">
    <property type="entry name" value="PHYTANOYL-COA DIOXYGENASE-RELATED-RELATED"/>
    <property type="match status" value="1"/>
</dbReference>
<comment type="caution">
    <text evidence="1">The sequence shown here is derived from an EMBL/GenBank/DDBJ whole genome shotgun (WGS) entry which is preliminary data.</text>
</comment>
<evidence type="ECO:0000313" key="2">
    <source>
        <dbReference type="Proteomes" id="UP000530514"/>
    </source>
</evidence>
<dbReference type="Gene3D" id="2.60.120.620">
    <property type="entry name" value="q2cbj1_9rhob like domain"/>
    <property type="match status" value="1"/>
</dbReference>
<dbReference type="Pfam" id="PF05721">
    <property type="entry name" value="PhyH"/>
    <property type="match status" value="1"/>
</dbReference>
<keyword evidence="1" id="KW-0223">Dioxygenase</keyword>
<organism evidence="1 2">
    <name type="scientific">Thermoactinomyces daqus</name>
    <dbReference type="NCBI Taxonomy" id="1329516"/>
    <lineage>
        <taxon>Bacteria</taxon>
        <taxon>Bacillati</taxon>
        <taxon>Bacillota</taxon>
        <taxon>Bacilli</taxon>
        <taxon>Bacillales</taxon>
        <taxon>Thermoactinomycetaceae</taxon>
        <taxon>Thermoactinomyces</taxon>
    </lineage>
</organism>
<name>A0A7W1XCM6_9BACL</name>
<dbReference type="Proteomes" id="UP000530514">
    <property type="component" value="Unassembled WGS sequence"/>
</dbReference>
<accession>A0A7W1XCM6</accession>
<dbReference type="RefSeq" id="WP_033101504.1">
    <property type="nucleotide sequence ID" value="NZ_JACEIP010000028.1"/>
</dbReference>
<keyword evidence="2" id="KW-1185">Reference proteome</keyword>
<dbReference type="PANTHER" id="PTHR31630:SF6">
    <property type="entry name" value="PHYTANOYL-COA DIOXYGENASE-RELATED"/>
    <property type="match status" value="1"/>
</dbReference>
<dbReference type="AlphaFoldDB" id="A0A7W1XCM6"/>
<protein>
    <submittedName>
        <fullName evidence="1">Phytanoyl-CoA dioxygenase family protein</fullName>
    </submittedName>
</protein>
<dbReference type="InterPro" id="IPR008775">
    <property type="entry name" value="Phytyl_CoA_dOase-like"/>
</dbReference>
<sequence length="309" mass="36517">MNEKLTKGNHDSLTITTPLNQRLNNEPLRVLSEEDWEFWQENGYVIIHDAVPQKNIDRLVDLIWEFEEKDPNDPSTWYTAPRREIKMKELAGTGMVELYHHQYLWDNRMNEKIYNAFVDIWGTEHLWVTIDRCNLNFPVKPGHEYKSFIHWDIDTSLNPIPVNVQGILSLVDTDMDMGGFQCIPELYRNFDEWVKTQPADRDPYKPDITGFTPTKVVTKAGDLLIFNSLLPHGIRTNHSTKPRIAQYISMFPAQEHNEQLRQWRIKSWKERLTPVGDAFPGDPRNWEQERYDRTILTELGEKLLDLKKW</sequence>
<dbReference type="GO" id="GO:0016706">
    <property type="term" value="F:2-oxoglutarate-dependent dioxygenase activity"/>
    <property type="evidence" value="ECO:0007669"/>
    <property type="project" value="UniProtKB-ARBA"/>
</dbReference>
<evidence type="ECO:0000313" key="1">
    <source>
        <dbReference type="EMBL" id="MBA4544087.1"/>
    </source>
</evidence>
<keyword evidence="1" id="KW-0560">Oxidoreductase</keyword>
<dbReference type="OrthoDB" id="1157001at2"/>
<dbReference type="EMBL" id="JACEIP010000028">
    <property type="protein sequence ID" value="MBA4544087.1"/>
    <property type="molecule type" value="Genomic_DNA"/>
</dbReference>
<gene>
    <name evidence="1" type="ORF">H1164_14470</name>
</gene>
<proteinExistence type="predicted"/>